<dbReference type="Pfam" id="PF17131">
    <property type="entry name" value="LolA_like"/>
    <property type="match status" value="1"/>
</dbReference>
<dbReference type="SUPFAM" id="SSF89392">
    <property type="entry name" value="Prokaryotic lipoproteins and lipoprotein localization factors"/>
    <property type="match status" value="1"/>
</dbReference>
<gene>
    <name evidence="2" type="ORF">METZ01_LOCUS7455</name>
</gene>
<evidence type="ECO:0000313" key="2">
    <source>
        <dbReference type="EMBL" id="SUZ54601.1"/>
    </source>
</evidence>
<dbReference type="InterPro" id="IPR033399">
    <property type="entry name" value="TP_0789-like"/>
</dbReference>
<dbReference type="PANTHER" id="PTHR37507">
    <property type="entry name" value="SPORULATION PROTEIN YDCC"/>
    <property type="match status" value="1"/>
</dbReference>
<accession>A0A381NJ97</accession>
<dbReference type="PANTHER" id="PTHR37507:SF2">
    <property type="entry name" value="SPORULATION PROTEIN YDCC"/>
    <property type="match status" value="1"/>
</dbReference>
<dbReference type="CDD" id="cd16329">
    <property type="entry name" value="LolA_like"/>
    <property type="match status" value="1"/>
</dbReference>
<feature type="domain" description="Uncharacterized protein TP-0789" evidence="1">
    <location>
        <begin position="64"/>
        <end position="244"/>
    </location>
</feature>
<organism evidence="2">
    <name type="scientific">marine metagenome</name>
    <dbReference type="NCBI Taxonomy" id="408172"/>
    <lineage>
        <taxon>unclassified sequences</taxon>
        <taxon>metagenomes</taxon>
        <taxon>ecological metagenomes</taxon>
    </lineage>
</organism>
<proteinExistence type="predicted"/>
<protein>
    <recommendedName>
        <fullName evidence="1">Uncharacterized protein TP-0789 domain-containing protein</fullName>
    </recommendedName>
</protein>
<dbReference type="AlphaFoldDB" id="A0A381NJ97"/>
<name>A0A381NJ97_9ZZZZ</name>
<evidence type="ECO:0000259" key="1">
    <source>
        <dbReference type="Pfam" id="PF17131"/>
    </source>
</evidence>
<dbReference type="InterPro" id="IPR029046">
    <property type="entry name" value="LolA/LolB/LppX"/>
</dbReference>
<dbReference type="InterPro" id="IPR052944">
    <property type="entry name" value="Sporulation_related"/>
</dbReference>
<dbReference type="Gene3D" id="2.50.20.10">
    <property type="entry name" value="Lipoprotein localisation LolA/LolB/LppX"/>
    <property type="match status" value="1"/>
</dbReference>
<sequence>MKKLVIIIFLFPFFTCLSQEANEILKKSEEKIRGIKSSYQEMSIKIVRPKWSKEMKMKGWSIGEDYFASVVLSPAKEKGVVFLKRENEVWNYIPSIERTVKLPPSMMMQNWMGTDFTNDDLVQRSSIINDYSNTIIKEEEIEGLDCWVIELNPNEDAAVVWGKLMIWIDKKNYMQLKTQFFDEYDELVSIMYGKSIKTFDGKKLPSIIEFIPLDKKGNKTIVERLVWEFDIDINSRFFMPNNMKNLR</sequence>
<reference evidence="2" key="1">
    <citation type="submission" date="2018-05" db="EMBL/GenBank/DDBJ databases">
        <authorList>
            <person name="Lanie J.A."/>
            <person name="Ng W.-L."/>
            <person name="Kazmierczak K.M."/>
            <person name="Andrzejewski T.M."/>
            <person name="Davidsen T.M."/>
            <person name="Wayne K.J."/>
            <person name="Tettelin H."/>
            <person name="Glass J.I."/>
            <person name="Rusch D."/>
            <person name="Podicherti R."/>
            <person name="Tsui H.-C.T."/>
            <person name="Winkler M.E."/>
        </authorList>
    </citation>
    <scope>NUCLEOTIDE SEQUENCE</scope>
</reference>
<dbReference type="EMBL" id="UINC01000398">
    <property type="protein sequence ID" value="SUZ54601.1"/>
    <property type="molecule type" value="Genomic_DNA"/>
</dbReference>